<feature type="transmembrane region" description="Helical" evidence="1">
    <location>
        <begin position="80"/>
        <end position="100"/>
    </location>
</feature>
<accession>A0AAD0QW52</accession>
<dbReference type="RefSeq" id="WP_081663474.1">
    <property type="nucleotide sequence ID" value="NZ_BSOM01000026.1"/>
</dbReference>
<evidence type="ECO:0000313" key="3">
    <source>
        <dbReference type="EMBL" id="AXM95950.1"/>
    </source>
</evidence>
<feature type="transmembrane region" description="Helical" evidence="1">
    <location>
        <begin position="253"/>
        <end position="272"/>
    </location>
</feature>
<keyword evidence="3" id="KW-0808">Transferase</keyword>
<dbReference type="GO" id="GO:0000271">
    <property type="term" value="P:polysaccharide biosynthetic process"/>
    <property type="evidence" value="ECO:0007669"/>
    <property type="project" value="TreeGrafter"/>
</dbReference>
<dbReference type="GeneID" id="49613599"/>
<keyword evidence="1" id="KW-0812">Transmembrane</keyword>
<organism evidence="3 4">
    <name type="scientific">Pseudomonas plecoglossicida</name>
    <dbReference type="NCBI Taxonomy" id="70775"/>
    <lineage>
        <taxon>Bacteria</taxon>
        <taxon>Pseudomonadati</taxon>
        <taxon>Pseudomonadota</taxon>
        <taxon>Gammaproteobacteria</taxon>
        <taxon>Pseudomonadales</taxon>
        <taxon>Pseudomonadaceae</taxon>
        <taxon>Pseudomonas</taxon>
    </lineage>
</organism>
<dbReference type="AlphaFoldDB" id="A0AAD0QW52"/>
<keyword evidence="3" id="KW-0012">Acyltransferase</keyword>
<dbReference type="PANTHER" id="PTHR23028">
    <property type="entry name" value="ACETYLTRANSFERASE"/>
    <property type="match status" value="1"/>
</dbReference>
<dbReference type="Proteomes" id="UP000256503">
    <property type="component" value="Chromosome"/>
</dbReference>
<feature type="transmembrane region" description="Helical" evidence="1">
    <location>
        <begin position="230"/>
        <end position="247"/>
    </location>
</feature>
<feature type="transmembrane region" description="Helical" evidence="1">
    <location>
        <begin position="327"/>
        <end position="348"/>
    </location>
</feature>
<name>A0AAD0QW52_PSEDL</name>
<dbReference type="GO" id="GO:0016747">
    <property type="term" value="F:acyltransferase activity, transferring groups other than amino-acyl groups"/>
    <property type="evidence" value="ECO:0007669"/>
    <property type="project" value="InterPro"/>
</dbReference>
<keyword evidence="1" id="KW-1133">Transmembrane helix</keyword>
<evidence type="ECO:0000259" key="2">
    <source>
        <dbReference type="Pfam" id="PF01757"/>
    </source>
</evidence>
<dbReference type="InterPro" id="IPR050879">
    <property type="entry name" value="Acyltransferase_3"/>
</dbReference>
<dbReference type="GO" id="GO:0016020">
    <property type="term" value="C:membrane"/>
    <property type="evidence" value="ECO:0007669"/>
    <property type="project" value="TreeGrafter"/>
</dbReference>
<dbReference type="Pfam" id="PF01757">
    <property type="entry name" value="Acyl_transf_3"/>
    <property type="match status" value="1"/>
</dbReference>
<reference evidence="3 4" key="1">
    <citation type="submission" date="2018-07" db="EMBL/GenBank/DDBJ databases">
        <title>Complete genome sequence of a Pseudomonas plecoglossicida strain pathogenic to the marine fish, Larimichthys crocea.</title>
        <authorList>
            <person name="Tao Z."/>
        </authorList>
    </citation>
    <scope>NUCLEOTIDE SEQUENCE [LARGE SCALE GENOMIC DNA]</scope>
    <source>
        <strain evidence="3 4">XSDHY-P</strain>
    </source>
</reference>
<evidence type="ECO:0000313" key="4">
    <source>
        <dbReference type="Proteomes" id="UP000256503"/>
    </source>
</evidence>
<keyword evidence="1" id="KW-0472">Membrane</keyword>
<dbReference type="EMBL" id="CP031146">
    <property type="protein sequence ID" value="AXM95950.1"/>
    <property type="molecule type" value="Genomic_DNA"/>
</dbReference>
<feature type="transmembrane region" description="Helical" evidence="1">
    <location>
        <begin position="37"/>
        <end position="60"/>
    </location>
</feature>
<dbReference type="InterPro" id="IPR002656">
    <property type="entry name" value="Acyl_transf_3_dom"/>
</dbReference>
<gene>
    <name evidence="3" type="ORF">DVB73_09235</name>
</gene>
<protein>
    <submittedName>
        <fullName evidence="3">Acyltransferase</fullName>
    </submittedName>
</protein>
<dbReference type="PANTHER" id="PTHR23028:SF53">
    <property type="entry name" value="ACYL_TRANSF_3 DOMAIN-CONTAINING PROTEIN"/>
    <property type="match status" value="1"/>
</dbReference>
<feature type="transmembrane region" description="Helical" evidence="1">
    <location>
        <begin position="197"/>
        <end position="218"/>
    </location>
</feature>
<proteinExistence type="predicted"/>
<feature type="transmembrane region" description="Helical" evidence="1">
    <location>
        <begin position="12"/>
        <end position="31"/>
    </location>
</feature>
<evidence type="ECO:0000256" key="1">
    <source>
        <dbReference type="SAM" id="Phobius"/>
    </source>
</evidence>
<sequence>MASKNLEIQSLRGYAILLTVIAHLEPLVLPLSAYTHYFWLGGGVDLFFCISGFVIARGLLAKRESNFIRFYVPFLVRRFFRLWPAALFWSLVVLFLSFAYNQRNSFDTFEHNVLAAVAAWLQVENFRMVSCLYTEYVQCTAASPLRIYWSLSLEEQFYFIFPVLLFFLGNRKIAILAAALAVSQMFLHRPWPSPLWFFRTDAICIGVLIACIHVKGYAESLAPRFLDSTRSRMICSIVLCMLLVLVAKKEVVWFFNGLVALVSGLLVFVASYDKGYFARTGACSKVMAYLGERSYSMYLTHMLSILLVRETFVRFYGVLPKGGETPYILGIAALALTLLLSEASYRFIESPLREKGRRVASKMFKDKAAAVPA</sequence>
<feature type="domain" description="Acyltransferase 3" evidence="2">
    <location>
        <begin position="7"/>
        <end position="341"/>
    </location>
</feature>